<protein>
    <recommendedName>
        <fullName evidence="2">F-box domain-containing protein</fullName>
    </recommendedName>
</protein>
<feature type="compositionally biased region" description="Polar residues" evidence="1">
    <location>
        <begin position="25"/>
        <end position="40"/>
    </location>
</feature>
<dbReference type="OrthoDB" id="2520703at2759"/>
<dbReference type="InterPro" id="IPR036047">
    <property type="entry name" value="F-box-like_dom_sf"/>
</dbReference>
<sequence>MARTPNRRDIARSLLAAEDFPPLPSQISQHATPNNSSDITSAPKRGHESVTSIMSLPDEILLEILEHLHPGRFSTCLRLSRVNRRFYFLVRNELYLRYDSCSKQGYQFMRTIMISPEIGDLVRYVHFSCPGQDIRHLLGRKHPPTTRKYYQPTPSDCRIIKNVLKQLDIPRWKDWATQCNHAIYDTKQEPIYATILMHVRNIAKLIIDQDDFADKNPRWIELIRGSVNGESFKNVNHFTHLHYVRVRVRHLGMPKLAPLFKLPALRYLKIIDVVHNMHAPRAHFGQMRTRIRHD</sequence>
<evidence type="ECO:0000259" key="2">
    <source>
        <dbReference type="PROSITE" id="PS50181"/>
    </source>
</evidence>
<accession>A0A9W4UU38</accession>
<dbReference type="EMBL" id="CAOQHR010000011">
    <property type="protein sequence ID" value="CAI6340991.1"/>
    <property type="molecule type" value="Genomic_DNA"/>
</dbReference>
<dbReference type="SUPFAM" id="SSF81383">
    <property type="entry name" value="F-box domain"/>
    <property type="match status" value="1"/>
</dbReference>
<dbReference type="Proteomes" id="UP001152607">
    <property type="component" value="Unassembled WGS sequence"/>
</dbReference>
<proteinExistence type="predicted"/>
<dbReference type="Pfam" id="PF12937">
    <property type="entry name" value="F-box-like"/>
    <property type="match status" value="1"/>
</dbReference>
<evidence type="ECO:0000256" key="1">
    <source>
        <dbReference type="SAM" id="MobiDB-lite"/>
    </source>
</evidence>
<reference evidence="3" key="1">
    <citation type="submission" date="2023-01" db="EMBL/GenBank/DDBJ databases">
        <authorList>
            <person name="Van Ghelder C."/>
            <person name="Rancurel C."/>
        </authorList>
    </citation>
    <scope>NUCLEOTIDE SEQUENCE</scope>
    <source>
        <strain evidence="3">CNCM I-4278</strain>
    </source>
</reference>
<evidence type="ECO:0000313" key="3">
    <source>
        <dbReference type="EMBL" id="CAI6340991.1"/>
    </source>
</evidence>
<dbReference type="CDD" id="cd09917">
    <property type="entry name" value="F-box_SF"/>
    <property type="match status" value="1"/>
</dbReference>
<gene>
    <name evidence="3" type="ORF">PDIGIT_LOCUS14179</name>
</gene>
<dbReference type="InterPro" id="IPR001810">
    <property type="entry name" value="F-box_dom"/>
</dbReference>
<dbReference type="PROSITE" id="PS50181">
    <property type="entry name" value="FBOX"/>
    <property type="match status" value="1"/>
</dbReference>
<organism evidence="3 4">
    <name type="scientific">Periconia digitata</name>
    <dbReference type="NCBI Taxonomy" id="1303443"/>
    <lineage>
        <taxon>Eukaryota</taxon>
        <taxon>Fungi</taxon>
        <taxon>Dikarya</taxon>
        <taxon>Ascomycota</taxon>
        <taxon>Pezizomycotina</taxon>
        <taxon>Dothideomycetes</taxon>
        <taxon>Pleosporomycetidae</taxon>
        <taxon>Pleosporales</taxon>
        <taxon>Massarineae</taxon>
        <taxon>Periconiaceae</taxon>
        <taxon>Periconia</taxon>
    </lineage>
</organism>
<comment type="caution">
    <text evidence="3">The sequence shown here is derived from an EMBL/GenBank/DDBJ whole genome shotgun (WGS) entry which is preliminary data.</text>
</comment>
<keyword evidence="4" id="KW-1185">Reference proteome</keyword>
<evidence type="ECO:0000313" key="4">
    <source>
        <dbReference type="Proteomes" id="UP001152607"/>
    </source>
</evidence>
<dbReference type="Gene3D" id="1.20.1280.50">
    <property type="match status" value="1"/>
</dbReference>
<name>A0A9W4UU38_9PLEO</name>
<feature type="domain" description="F-box" evidence="2">
    <location>
        <begin position="50"/>
        <end position="98"/>
    </location>
</feature>
<feature type="region of interest" description="Disordered" evidence="1">
    <location>
        <begin position="22"/>
        <end position="48"/>
    </location>
</feature>
<dbReference type="AlphaFoldDB" id="A0A9W4UU38"/>